<keyword evidence="1" id="KW-0472">Membrane</keyword>
<proteinExistence type="predicted"/>
<dbReference type="Gene3D" id="3.40.30.10">
    <property type="entry name" value="Glutaredoxin"/>
    <property type="match status" value="1"/>
</dbReference>
<dbReference type="InterPro" id="IPR036249">
    <property type="entry name" value="Thioredoxin-like_sf"/>
</dbReference>
<dbReference type="GO" id="GO:0015035">
    <property type="term" value="F:protein-disulfide reductase activity"/>
    <property type="evidence" value="ECO:0007669"/>
    <property type="project" value="TreeGrafter"/>
</dbReference>
<dbReference type="CDD" id="cd02953">
    <property type="entry name" value="DsbDgamma"/>
    <property type="match status" value="1"/>
</dbReference>
<keyword evidence="1" id="KW-1133">Transmembrane helix</keyword>
<evidence type="ECO:0000256" key="1">
    <source>
        <dbReference type="SAM" id="Phobius"/>
    </source>
</evidence>
<gene>
    <name evidence="2" type="ORF">L2740_04515</name>
</gene>
<organism evidence="2 3">
    <name type="scientific">Shewanella pneumatophori</name>
    <dbReference type="NCBI Taxonomy" id="314092"/>
    <lineage>
        <taxon>Bacteria</taxon>
        <taxon>Pseudomonadati</taxon>
        <taxon>Pseudomonadota</taxon>
        <taxon>Gammaproteobacteria</taxon>
        <taxon>Alteromonadales</taxon>
        <taxon>Shewanellaceae</taxon>
        <taxon>Shewanella</taxon>
    </lineage>
</organism>
<feature type="transmembrane region" description="Helical" evidence="1">
    <location>
        <begin position="6"/>
        <end position="25"/>
    </location>
</feature>
<dbReference type="PANTHER" id="PTHR32234">
    <property type="entry name" value="THIOL:DISULFIDE INTERCHANGE PROTEIN DSBD"/>
    <property type="match status" value="1"/>
</dbReference>
<reference evidence="2" key="1">
    <citation type="submission" date="2022-01" db="EMBL/GenBank/DDBJ databases">
        <title>Whole genome-based taxonomy of the Shewanellaceae.</title>
        <authorList>
            <person name="Martin-Rodriguez A.J."/>
        </authorList>
    </citation>
    <scope>NUCLEOTIDE SEQUENCE</scope>
    <source>
        <strain evidence="2">KCTC 23973</strain>
    </source>
</reference>
<name>A0A9X1ZKW7_9GAMM</name>
<dbReference type="Proteomes" id="UP001139293">
    <property type="component" value="Unassembled WGS sequence"/>
</dbReference>
<dbReference type="InterPro" id="IPR035671">
    <property type="entry name" value="DsbD_gamma"/>
</dbReference>
<comment type="caution">
    <text evidence="2">The sequence shown here is derived from an EMBL/GenBank/DDBJ whole genome shotgun (WGS) entry which is preliminary data.</text>
</comment>
<dbReference type="RefSeq" id="WP_248948930.1">
    <property type="nucleotide sequence ID" value="NZ_JAKILB010000002.1"/>
</dbReference>
<dbReference type="GO" id="GO:0045454">
    <property type="term" value="P:cell redox homeostasis"/>
    <property type="evidence" value="ECO:0007669"/>
    <property type="project" value="TreeGrafter"/>
</dbReference>
<dbReference type="AlphaFoldDB" id="A0A9X1ZKW7"/>
<dbReference type="SUPFAM" id="SSF52833">
    <property type="entry name" value="Thioredoxin-like"/>
    <property type="match status" value="1"/>
</dbReference>
<feature type="transmembrane region" description="Helical" evidence="1">
    <location>
        <begin position="37"/>
        <end position="56"/>
    </location>
</feature>
<evidence type="ECO:0000313" key="3">
    <source>
        <dbReference type="Proteomes" id="UP001139293"/>
    </source>
</evidence>
<evidence type="ECO:0000313" key="2">
    <source>
        <dbReference type="EMBL" id="MCL1137811.1"/>
    </source>
</evidence>
<dbReference type="PANTHER" id="PTHR32234:SF3">
    <property type="entry name" value="SUPPRESSION OF COPPER SENSITIVITY PROTEIN"/>
    <property type="match status" value="1"/>
</dbReference>
<keyword evidence="3" id="KW-1185">Reference proteome</keyword>
<dbReference type="Pfam" id="PF13899">
    <property type="entry name" value="Thioredoxin_7"/>
    <property type="match status" value="1"/>
</dbReference>
<dbReference type="EMBL" id="JAKILB010000002">
    <property type="protein sequence ID" value="MCL1137811.1"/>
    <property type="molecule type" value="Genomic_DNA"/>
</dbReference>
<sequence>MDTISISIAIFFTLLCLSIASLIWLKIKGRIIPNGVIVVLGFMAMCVGGVFAFINFGEDYDAYKKLHWQTLTPAQIQPLVDEGYTVFVDITADWCNICYANKVGVTHREKIVNALADDKIILMVGDWTEPNAVVENYMRTQGRGGTPYNKVYGPGAPNGIILPTQLTMESVLQGLAKAKG</sequence>
<accession>A0A9X1ZKW7</accession>
<keyword evidence="1" id="KW-0812">Transmembrane</keyword>
<protein>
    <submittedName>
        <fullName evidence="2">Thioredoxin family protein</fullName>
    </submittedName>
</protein>